<dbReference type="GO" id="GO:0043565">
    <property type="term" value="F:sequence-specific DNA binding"/>
    <property type="evidence" value="ECO:0007669"/>
    <property type="project" value="InterPro"/>
</dbReference>
<keyword evidence="13" id="KW-1185">Reference proteome</keyword>
<evidence type="ECO:0000256" key="1">
    <source>
        <dbReference type="ARBA" id="ARBA00005993"/>
    </source>
</evidence>
<dbReference type="GO" id="GO:0003700">
    <property type="term" value="F:DNA-binding transcription factor activity"/>
    <property type="evidence" value="ECO:0007669"/>
    <property type="project" value="InterPro"/>
</dbReference>
<evidence type="ECO:0000313" key="14">
    <source>
        <dbReference type="WBParaSite" id="MBELARI_LOCUS8279"/>
    </source>
</evidence>
<evidence type="ECO:0000256" key="10">
    <source>
        <dbReference type="SAM" id="MobiDB-lite"/>
    </source>
</evidence>
<keyword evidence="8" id="KW-0675">Receptor</keyword>
<evidence type="ECO:0000256" key="9">
    <source>
        <dbReference type="ARBA" id="ARBA00023242"/>
    </source>
</evidence>
<evidence type="ECO:0000259" key="12">
    <source>
        <dbReference type="PROSITE" id="PS51843"/>
    </source>
</evidence>
<dbReference type="PRINTS" id="PR00047">
    <property type="entry name" value="STROIDFINGER"/>
</dbReference>
<evidence type="ECO:0000256" key="5">
    <source>
        <dbReference type="ARBA" id="ARBA00023015"/>
    </source>
</evidence>
<evidence type="ECO:0000259" key="11">
    <source>
        <dbReference type="PROSITE" id="PS51030"/>
    </source>
</evidence>
<evidence type="ECO:0000256" key="3">
    <source>
        <dbReference type="ARBA" id="ARBA00022771"/>
    </source>
</evidence>
<dbReference type="WBParaSite" id="MBELARI_LOCUS8279">
    <property type="protein sequence ID" value="MBELARI_LOCUS8279"/>
    <property type="gene ID" value="MBELARI_LOCUS8279"/>
</dbReference>
<reference evidence="14" key="1">
    <citation type="submission" date="2024-02" db="UniProtKB">
        <authorList>
            <consortium name="WormBaseParasite"/>
        </authorList>
    </citation>
    <scope>IDENTIFICATION</scope>
</reference>
<keyword evidence="4" id="KW-0862">Zinc</keyword>
<comment type="similarity">
    <text evidence="1">Belongs to the nuclear hormone receptor family.</text>
</comment>
<dbReference type="Proteomes" id="UP000887575">
    <property type="component" value="Unassembled WGS sequence"/>
</dbReference>
<dbReference type="PROSITE" id="PS51030">
    <property type="entry name" value="NUCLEAR_REC_DBD_2"/>
    <property type="match status" value="1"/>
</dbReference>
<dbReference type="PANTHER" id="PTHR24083">
    <property type="entry name" value="NUCLEAR HORMONE RECEPTOR"/>
    <property type="match status" value="1"/>
</dbReference>
<evidence type="ECO:0000256" key="4">
    <source>
        <dbReference type="ARBA" id="ARBA00022833"/>
    </source>
</evidence>
<evidence type="ECO:0000256" key="7">
    <source>
        <dbReference type="ARBA" id="ARBA00023163"/>
    </source>
</evidence>
<dbReference type="Gene3D" id="1.10.565.10">
    <property type="entry name" value="Retinoid X Receptor"/>
    <property type="match status" value="1"/>
</dbReference>
<name>A0AAF3FMP5_9BILA</name>
<dbReference type="AlphaFoldDB" id="A0AAF3FMP5"/>
<evidence type="ECO:0000256" key="2">
    <source>
        <dbReference type="ARBA" id="ARBA00022723"/>
    </source>
</evidence>
<evidence type="ECO:0000256" key="8">
    <source>
        <dbReference type="ARBA" id="ARBA00023170"/>
    </source>
</evidence>
<evidence type="ECO:0000256" key="6">
    <source>
        <dbReference type="ARBA" id="ARBA00023125"/>
    </source>
</evidence>
<feature type="region of interest" description="Disordered" evidence="10">
    <location>
        <begin position="1"/>
        <end position="26"/>
    </location>
</feature>
<evidence type="ECO:0000313" key="13">
    <source>
        <dbReference type="Proteomes" id="UP000887575"/>
    </source>
</evidence>
<dbReference type="InterPro" id="IPR013088">
    <property type="entry name" value="Znf_NHR/GATA"/>
</dbReference>
<dbReference type="GO" id="GO:0008270">
    <property type="term" value="F:zinc ion binding"/>
    <property type="evidence" value="ECO:0007669"/>
    <property type="project" value="UniProtKB-KW"/>
</dbReference>
<dbReference type="PROSITE" id="PS51843">
    <property type="entry name" value="NR_LBD"/>
    <property type="match status" value="1"/>
</dbReference>
<dbReference type="InterPro" id="IPR050274">
    <property type="entry name" value="Nuclear_hormone_rcpt_NR2"/>
</dbReference>
<dbReference type="SUPFAM" id="SSF57716">
    <property type="entry name" value="Glucocorticoid receptor-like (DNA-binding domain)"/>
    <property type="match status" value="1"/>
</dbReference>
<dbReference type="SMART" id="SM00430">
    <property type="entry name" value="HOLI"/>
    <property type="match status" value="1"/>
</dbReference>
<keyword evidence="9" id="KW-0539">Nucleus</keyword>
<dbReference type="SUPFAM" id="SSF48508">
    <property type="entry name" value="Nuclear receptor ligand-binding domain"/>
    <property type="match status" value="1"/>
</dbReference>
<keyword evidence="3" id="KW-0863">Zinc-finger</keyword>
<dbReference type="Gene3D" id="3.30.50.10">
    <property type="entry name" value="Erythroid Transcription Factor GATA-1, subunit A"/>
    <property type="match status" value="1"/>
</dbReference>
<dbReference type="InterPro" id="IPR001628">
    <property type="entry name" value="Znf_hrmn_rcpt"/>
</dbReference>
<dbReference type="InterPro" id="IPR035500">
    <property type="entry name" value="NHR-like_dom_sf"/>
</dbReference>
<organism evidence="13 14">
    <name type="scientific">Mesorhabditis belari</name>
    <dbReference type="NCBI Taxonomy" id="2138241"/>
    <lineage>
        <taxon>Eukaryota</taxon>
        <taxon>Metazoa</taxon>
        <taxon>Ecdysozoa</taxon>
        <taxon>Nematoda</taxon>
        <taxon>Chromadorea</taxon>
        <taxon>Rhabditida</taxon>
        <taxon>Rhabditina</taxon>
        <taxon>Rhabditomorpha</taxon>
        <taxon>Rhabditoidea</taxon>
        <taxon>Rhabditidae</taxon>
        <taxon>Mesorhabditinae</taxon>
        <taxon>Mesorhabditis</taxon>
    </lineage>
</organism>
<feature type="domain" description="NR LBD" evidence="12">
    <location>
        <begin position="165"/>
        <end position="409"/>
    </location>
</feature>
<accession>A0AAF3FMP5</accession>
<feature type="domain" description="Nuclear receptor" evidence="11">
    <location>
        <begin position="47"/>
        <end position="121"/>
    </location>
</feature>
<protein>
    <submittedName>
        <fullName evidence="14">Nuclear receptor domain-containing protein</fullName>
    </submittedName>
</protein>
<keyword evidence="7" id="KW-0804">Transcription</keyword>
<sequence>MQTFSSSPTPSTSSSISLTSSSPESPTDLFPVKIQSSCATSPNGEIELSCRVCGAVPAIHVYGSYCCGGCKIFFLRCAVGGKPLLCTKGGQCTLPLALKKCRACRYQKCIRVGLLPNIPGQRAQKRRLMTEEERGELVGKVEPKQIPSPIEFIPSPQCLFRVEPNYKATAITLVELERTCGSNADEQMMDWNLPLKEAQTASSFMPKCCARAVAHLVDWLKATPEVWALEDRDRVYFCSRLFTMLFPLQLFFYTYKLERDGLLSGLSDMDISTLFPEFAEVLSQGALCMQKTVLKVFKDLRLSDEEYVVLKNIIIFSNALGLSEKSADIVRKARTKYEAILVQIVRDRFREEVPTLRAIGELMNLRQALCSGMLKELPYLTRYTSMNTIVGASRGQISAEIFLNSFSIQ</sequence>
<keyword evidence="6" id="KW-0238">DNA-binding</keyword>
<dbReference type="SMART" id="SM00399">
    <property type="entry name" value="ZnF_C4"/>
    <property type="match status" value="1"/>
</dbReference>
<proteinExistence type="inferred from homology"/>
<keyword evidence="2" id="KW-0479">Metal-binding</keyword>
<dbReference type="Pfam" id="PF00105">
    <property type="entry name" value="zf-C4"/>
    <property type="match status" value="1"/>
</dbReference>
<keyword evidence="5" id="KW-0805">Transcription regulation</keyword>
<dbReference type="InterPro" id="IPR000536">
    <property type="entry name" value="Nucl_hrmn_rcpt_lig-bd"/>
</dbReference>
<dbReference type="Pfam" id="PF00104">
    <property type="entry name" value="Hormone_recep"/>
    <property type="match status" value="1"/>
</dbReference>